<evidence type="ECO:0000313" key="1">
    <source>
        <dbReference type="EMBL" id="RRD92977.1"/>
    </source>
</evidence>
<name>A0A3P2AC14_9BACE</name>
<protein>
    <submittedName>
        <fullName evidence="1">Uncharacterized protein</fullName>
    </submittedName>
</protein>
<dbReference type="EMBL" id="RQYF01000004">
    <property type="protein sequence ID" value="RRD92977.1"/>
    <property type="molecule type" value="Genomic_DNA"/>
</dbReference>
<sequence length="151" mass="17474">MRFHAWQNSGQPLHCHCNYFTDSLQPFCSVTASILQRHCNRFAADLQRACSESVKWLQKDKPKRRPEFGIRSRAITSHGDLRLKAKVHWLSVVYSCLFRMRGRQASRLQTRGADYTAEHDALFCEGREAGVTCASKKGCGRQERFISLRRR</sequence>
<accession>A0A3P2AC14</accession>
<gene>
    <name evidence="1" type="ORF">EII33_01740</name>
</gene>
<dbReference type="AlphaFoldDB" id="A0A3P2AC14"/>
<evidence type="ECO:0000313" key="2">
    <source>
        <dbReference type="Proteomes" id="UP000279562"/>
    </source>
</evidence>
<reference evidence="1 2" key="1">
    <citation type="submission" date="2018-11" db="EMBL/GenBank/DDBJ databases">
        <title>Genomes From Bacteria Associated with the Canine Oral Cavity: a Test Case for Automated Genome-Based Taxonomic Assignment.</title>
        <authorList>
            <person name="Coil D.A."/>
            <person name="Jospin G."/>
            <person name="Darling A.E."/>
            <person name="Wallis C."/>
            <person name="Davis I.J."/>
            <person name="Harris S."/>
            <person name="Eisen J.A."/>
            <person name="Holcombe L.J."/>
            <person name="O'Flynn C."/>
        </authorList>
    </citation>
    <scope>NUCLEOTIDE SEQUENCE [LARGE SCALE GENOMIC DNA]</scope>
    <source>
        <strain evidence="1 2">OH1047_COT-310</strain>
    </source>
</reference>
<dbReference type="Proteomes" id="UP000279562">
    <property type="component" value="Unassembled WGS sequence"/>
</dbReference>
<proteinExistence type="predicted"/>
<keyword evidence="2" id="KW-1185">Reference proteome</keyword>
<organism evidence="1 2">
    <name type="scientific">Prevotella heparinolytica</name>
    <dbReference type="NCBI Taxonomy" id="28113"/>
    <lineage>
        <taxon>Bacteria</taxon>
        <taxon>Pseudomonadati</taxon>
        <taxon>Bacteroidota</taxon>
        <taxon>Bacteroidia</taxon>
        <taxon>Bacteroidales</taxon>
        <taxon>Bacteroidaceae</taxon>
        <taxon>Bacteroides</taxon>
    </lineage>
</organism>
<comment type="caution">
    <text evidence="1">The sequence shown here is derived from an EMBL/GenBank/DDBJ whole genome shotgun (WGS) entry which is preliminary data.</text>
</comment>